<dbReference type="InterPro" id="IPR011049">
    <property type="entry name" value="Serralysin-like_metalloprot_C"/>
</dbReference>
<dbReference type="Pfam" id="PF00353">
    <property type="entry name" value="HemolysinCabind"/>
    <property type="match status" value="2"/>
</dbReference>
<keyword evidence="2" id="KW-0964">Secreted</keyword>
<dbReference type="InterPro" id="IPR050557">
    <property type="entry name" value="RTX_toxin/Mannuronan_C5-epim"/>
</dbReference>
<reference evidence="4" key="1">
    <citation type="submission" date="2020-01" db="EMBL/GenBank/DDBJ databases">
        <title>Sphingomonas sp. strain CSW-10.</title>
        <authorList>
            <person name="Chen W.-M."/>
        </authorList>
    </citation>
    <scope>NUCLEOTIDE SEQUENCE [LARGE SCALE GENOMIC DNA]</scope>
    <source>
        <strain evidence="4">CCP-1</strain>
    </source>
</reference>
<dbReference type="Gene3D" id="2.150.10.10">
    <property type="entry name" value="Serralysin-like metalloprotease, C-terminal"/>
    <property type="match status" value="2"/>
</dbReference>
<dbReference type="EMBL" id="JAAATW010000003">
    <property type="protein sequence ID" value="NBE08760.1"/>
    <property type="molecule type" value="Genomic_DNA"/>
</dbReference>
<protein>
    <recommendedName>
        <fullName evidence="5">Peptidase M10 serralysin C-terminal domain-containing protein</fullName>
    </recommendedName>
</protein>
<evidence type="ECO:0000256" key="1">
    <source>
        <dbReference type="ARBA" id="ARBA00004613"/>
    </source>
</evidence>
<sequence>MARVTFTPSQSNPDWQSFDMLSDREAFVDIIFESQFETTSPTRFTLNYSDLTLSFLGVGLTYSFDSFGDVSAITGGRITGLEAVLSTGVTAASISGLNIPATTFSQTLAEGNSVALYNLLIAGNDRITAGFGADFLLGYDGNDTINGGGGHDTLRGDDGRDRLIGGAGADWLFGGQGADVLIGGQGRDFMSGNAGNDRFVFESMRDMVRPSELPDEIIDFRQGQDVIDLRAIDAFAGTSADDAFLFVGTDRFGSATAGEIRFRQVDLNGSYFDHTLIEIDVDGDARAEAVIRVNALLVLTEQDFLL</sequence>
<keyword evidence="4" id="KW-1185">Reference proteome</keyword>
<name>A0ABW9Y849_9RHOB</name>
<comment type="caution">
    <text evidence="3">The sequence shown here is derived from an EMBL/GenBank/DDBJ whole genome shotgun (WGS) entry which is preliminary data.</text>
</comment>
<dbReference type="SUPFAM" id="SSF51120">
    <property type="entry name" value="beta-Roll"/>
    <property type="match status" value="1"/>
</dbReference>
<dbReference type="Proteomes" id="UP001517376">
    <property type="component" value="Unassembled WGS sequence"/>
</dbReference>
<evidence type="ECO:0000313" key="4">
    <source>
        <dbReference type="Proteomes" id="UP001517376"/>
    </source>
</evidence>
<accession>A0ABW9Y849</accession>
<dbReference type="RefSeq" id="WP_161767802.1">
    <property type="nucleotide sequence ID" value="NZ_JAAATW010000003.1"/>
</dbReference>
<dbReference type="PROSITE" id="PS00330">
    <property type="entry name" value="HEMOLYSIN_CALCIUM"/>
    <property type="match status" value="3"/>
</dbReference>
<dbReference type="InterPro" id="IPR018511">
    <property type="entry name" value="Hemolysin-typ_Ca-bd_CS"/>
</dbReference>
<dbReference type="InterPro" id="IPR001343">
    <property type="entry name" value="Hemolysn_Ca-bd"/>
</dbReference>
<proteinExistence type="predicted"/>
<evidence type="ECO:0000256" key="2">
    <source>
        <dbReference type="ARBA" id="ARBA00022525"/>
    </source>
</evidence>
<evidence type="ECO:0000313" key="3">
    <source>
        <dbReference type="EMBL" id="NBE08760.1"/>
    </source>
</evidence>
<dbReference type="PANTHER" id="PTHR38340">
    <property type="entry name" value="S-LAYER PROTEIN"/>
    <property type="match status" value="1"/>
</dbReference>
<organism evidence="3 4">
    <name type="scientific">Paragemmobacter ruber</name>
    <dbReference type="NCBI Taxonomy" id="1985673"/>
    <lineage>
        <taxon>Bacteria</taxon>
        <taxon>Pseudomonadati</taxon>
        <taxon>Pseudomonadota</taxon>
        <taxon>Alphaproteobacteria</taxon>
        <taxon>Rhodobacterales</taxon>
        <taxon>Paracoccaceae</taxon>
        <taxon>Paragemmobacter</taxon>
    </lineage>
</organism>
<dbReference type="PANTHER" id="PTHR38340:SF1">
    <property type="entry name" value="S-LAYER PROTEIN"/>
    <property type="match status" value="1"/>
</dbReference>
<comment type="subcellular location">
    <subcellularLocation>
        <location evidence="1">Secreted</location>
    </subcellularLocation>
</comment>
<dbReference type="PRINTS" id="PR00313">
    <property type="entry name" value="CABNDNGRPT"/>
</dbReference>
<gene>
    <name evidence="3" type="ORF">GU920_14560</name>
</gene>
<evidence type="ECO:0008006" key="5">
    <source>
        <dbReference type="Google" id="ProtNLM"/>
    </source>
</evidence>